<sequence length="201" mass="22269">MQINHFRAMLELNVLRNLSAPKDQPYISSLQSTELPFQKLLSFLIEKQAPEPMTPRQSSLNLPETTLPIHVRESSGTEEVDSLIKDSARTFEVDEQLISAVIKQESNFNPAAESHAGAQGLMQLMPATAKYLGVQNSFDPAQNIEGGTKYLKQMLTKYNNDISLALAAYNAGPGNVDKYGGIPPFKETQNYVQKVTSTYFA</sequence>
<dbReference type="EMBL" id="JACXAI010000042">
    <property type="protein sequence ID" value="MBD1383071.1"/>
    <property type="molecule type" value="Genomic_DNA"/>
</dbReference>
<keyword evidence="4" id="KW-1185">Reference proteome</keyword>
<reference evidence="3" key="1">
    <citation type="submission" date="2020-09" db="EMBL/GenBank/DDBJ databases">
        <title>A novel bacterium of genus Bacillus, isolated from South China Sea.</title>
        <authorList>
            <person name="Huang H."/>
            <person name="Mo K."/>
            <person name="Hu Y."/>
        </authorList>
    </citation>
    <scope>NUCLEOTIDE SEQUENCE</scope>
    <source>
        <strain evidence="3">IB182487</strain>
    </source>
</reference>
<evidence type="ECO:0000259" key="2">
    <source>
        <dbReference type="Pfam" id="PF01464"/>
    </source>
</evidence>
<dbReference type="RefSeq" id="WP_191161872.1">
    <property type="nucleotide sequence ID" value="NZ_JACXAI010000042.1"/>
</dbReference>
<dbReference type="SUPFAM" id="SSF53955">
    <property type="entry name" value="Lysozyme-like"/>
    <property type="match status" value="1"/>
</dbReference>
<dbReference type="GO" id="GO:0000270">
    <property type="term" value="P:peptidoglycan metabolic process"/>
    <property type="evidence" value="ECO:0007669"/>
    <property type="project" value="InterPro"/>
</dbReference>
<comment type="similarity">
    <text evidence="1">Belongs to the transglycosylase Slt family.</text>
</comment>
<comment type="caution">
    <text evidence="3">The sequence shown here is derived from an EMBL/GenBank/DDBJ whole genome shotgun (WGS) entry which is preliminary data.</text>
</comment>
<dbReference type="PROSITE" id="PS00922">
    <property type="entry name" value="TRANSGLYCOSYLASE"/>
    <property type="match status" value="1"/>
</dbReference>
<evidence type="ECO:0000313" key="4">
    <source>
        <dbReference type="Proteomes" id="UP000626844"/>
    </source>
</evidence>
<dbReference type="PANTHER" id="PTHR37423:SF2">
    <property type="entry name" value="MEMBRANE-BOUND LYTIC MUREIN TRANSGLYCOSYLASE C"/>
    <property type="match status" value="1"/>
</dbReference>
<feature type="domain" description="Transglycosylase SLT" evidence="2">
    <location>
        <begin position="83"/>
        <end position="191"/>
    </location>
</feature>
<dbReference type="AlphaFoldDB" id="A0A926RZF7"/>
<dbReference type="InterPro" id="IPR008258">
    <property type="entry name" value="Transglycosylase_SLT_dom_1"/>
</dbReference>
<evidence type="ECO:0000313" key="3">
    <source>
        <dbReference type="EMBL" id="MBD1383071.1"/>
    </source>
</evidence>
<dbReference type="Pfam" id="PF01464">
    <property type="entry name" value="SLT"/>
    <property type="match status" value="1"/>
</dbReference>
<dbReference type="Gene3D" id="1.10.530.10">
    <property type="match status" value="1"/>
</dbReference>
<evidence type="ECO:0000256" key="1">
    <source>
        <dbReference type="ARBA" id="ARBA00007734"/>
    </source>
</evidence>
<dbReference type="GO" id="GO:0008933">
    <property type="term" value="F:peptidoglycan lytic transglycosylase activity"/>
    <property type="evidence" value="ECO:0007669"/>
    <property type="project" value="InterPro"/>
</dbReference>
<dbReference type="PANTHER" id="PTHR37423">
    <property type="entry name" value="SOLUBLE LYTIC MUREIN TRANSGLYCOSYLASE-RELATED"/>
    <property type="match status" value="1"/>
</dbReference>
<gene>
    <name evidence="3" type="ORF">IC621_22980</name>
</gene>
<proteinExistence type="inferred from homology"/>
<dbReference type="InterPro" id="IPR023346">
    <property type="entry name" value="Lysozyme-like_dom_sf"/>
</dbReference>
<dbReference type="InterPro" id="IPR000189">
    <property type="entry name" value="Transglyc_AS"/>
</dbReference>
<name>A0A926RZF7_9BACI</name>
<dbReference type="GO" id="GO:0016020">
    <property type="term" value="C:membrane"/>
    <property type="evidence" value="ECO:0007669"/>
    <property type="project" value="InterPro"/>
</dbReference>
<accession>A0A926RZF7</accession>
<protein>
    <submittedName>
        <fullName evidence="3">Lytic transglycosylase domain-containing protein</fullName>
    </submittedName>
</protein>
<dbReference type="Proteomes" id="UP000626844">
    <property type="component" value="Unassembled WGS sequence"/>
</dbReference>
<organism evidence="3 4">
    <name type="scientific">Metabacillus arenae</name>
    <dbReference type="NCBI Taxonomy" id="2771434"/>
    <lineage>
        <taxon>Bacteria</taxon>
        <taxon>Bacillati</taxon>
        <taxon>Bacillota</taxon>
        <taxon>Bacilli</taxon>
        <taxon>Bacillales</taxon>
        <taxon>Bacillaceae</taxon>
        <taxon>Metabacillus</taxon>
    </lineage>
</organism>
<dbReference type="CDD" id="cd00254">
    <property type="entry name" value="LT-like"/>
    <property type="match status" value="1"/>
</dbReference>